<feature type="non-terminal residue" evidence="2">
    <location>
        <position position="75"/>
    </location>
</feature>
<evidence type="ECO:0000313" key="3">
    <source>
        <dbReference type="Proteomes" id="UP001066276"/>
    </source>
</evidence>
<feature type="non-terminal residue" evidence="2">
    <location>
        <position position="1"/>
    </location>
</feature>
<dbReference type="AlphaFoldDB" id="A0AAV7L433"/>
<keyword evidence="3" id="KW-1185">Reference proteome</keyword>
<reference evidence="2" key="1">
    <citation type="journal article" date="2022" name="bioRxiv">
        <title>Sequencing and chromosome-scale assembly of the giantPleurodeles waltlgenome.</title>
        <authorList>
            <person name="Brown T."/>
            <person name="Elewa A."/>
            <person name="Iarovenko S."/>
            <person name="Subramanian E."/>
            <person name="Araus A.J."/>
            <person name="Petzold A."/>
            <person name="Susuki M."/>
            <person name="Suzuki K.-i.T."/>
            <person name="Hayashi T."/>
            <person name="Toyoda A."/>
            <person name="Oliveira C."/>
            <person name="Osipova E."/>
            <person name="Leigh N.D."/>
            <person name="Simon A."/>
            <person name="Yun M.H."/>
        </authorList>
    </citation>
    <scope>NUCLEOTIDE SEQUENCE</scope>
    <source>
        <strain evidence="2">20211129_DDA</strain>
        <tissue evidence="2">Liver</tissue>
    </source>
</reference>
<name>A0AAV7L433_PLEWA</name>
<dbReference type="Proteomes" id="UP001066276">
    <property type="component" value="Chromosome 12"/>
</dbReference>
<dbReference type="EMBL" id="JANPWB010000016">
    <property type="protein sequence ID" value="KAJ1086466.1"/>
    <property type="molecule type" value="Genomic_DNA"/>
</dbReference>
<evidence type="ECO:0000256" key="1">
    <source>
        <dbReference type="SAM" id="MobiDB-lite"/>
    </source>
</evidence>
<accession>A0AAV7L433</accession>
<organism evidence="2 3">
    <name type="scientific">Pleurodeles waltl</name>
    <name type="common">Iberian ribbed newt</name>
    <dbReference type="NCBI Taxonomy" id="8319"/>
    <lineage>
        <taxon>Eukaryota</taxon>
        <taxon>Metazoa</taxon>
        <taxon>Chordata</taxon>
        <taxon>Craniata</taxon>
        <taxon>Vertebrata</taxon>
        <taxon>Euteleostomi</taxon>
        <taxon>Amphibia</taxon>
        <taxon>Batrachia</taxon>
        <taxon>Caudata</taxon>
        <taxon>Salamandroidea</taxon>
        <taxon>Salamandridae</taxon>
        <taxon>Pleurodelinae</taxon>
        <taxon>Pleurodeles</taxon>
    </lineage>
</organism>
<feature type="region of interest" description="Disordered" evidence="1">
    <location>
        <begin position="32"/>
        <end position="75"/>
    </location>
</feature>
<evidence type="ECO:0000313" key="2">
    <source>
        <dbReference type="EMBL" id="KAJ1086466.1"/>
    </source>
</evidence>
<comment type="caution">
    <text evidence="2">The sequence shown here is derived from an EMBL/GenBank/DDBJ whole genome shotgun (WGS) entry which is preliminary data.</text>
</comment>
<protein>
    <submittedName>
        <fullName evidence="2">Uncharacterized protein</fullName>
    </submittedName>
</protein>
<proteinExistence type="predicted"/>
<sequence length="75" mass="8241">ETSISSIFSSLVSSSLSPFTYLSLPTSPTPMELPAHSFYSQQDNVDPWDLYDPDPISDNNPDCYPSKPSPPEDST</sequence>
<gene>
    <name evidence="2" type="ORF">NDU88_006583</name>
</gene>